<evidence type="ECO:0000313" key="2">
    <source>
        <dbReference type="EMBL" id="QCF46300.1"/>
    </source>
</evidence>
<evidence type="ECO:0000256" key="1">
    <source>
        <dbReference type="SAM" id="Phobius"/>
    </source>
</evidence>
<protein>
    <submittedName>
        <fullName evidence="2">ATP synthase F0 subunit 8</fullName>
    </submittedName>
</protein>
<geneLocation type="mitochondrion" evidence="2"/>
<dbReference type="GeneID" id="41792765"/>
<reference evidence="2" key="1">
    <citation type="submission" date="2018-10" db="EMBL/GenBank/DDBJ databases">
        <authorList>
            <person name="Yang W.-J."/>
            <person name="Xu K.-K."/>
            <person name="Yang D.-X."/>
            <person name="Li C."/>
        </authorList>
    </citation>
    <scope>NUCLEOTIDE SEQUENCE</scope>
</reference>
<dbReference type="EMBL" id="MK052682">
    <property type="protein sequence ID" value="QCF46300.1"/>
    <property type="molecule type" value="Genomic_DNA"/>
</dbReference>
<dbReference type="CTD" id="4509"/>
<dbReference type="AlphaFoldDB" id="A0A5B7M119"/>
<gene>
    <name evidence="2" type="primary">ATP8</name>
</gene>
<keyword evidence="1" id="KW-1133">Transmembrane helix</keyword>
<name>A0A5B7M119_9ARAC</name>
<sequence length="52" mass="6117">MPQLMPLNWLFSSMMVLLIVVSAGVMYSVNMYNSDVDMLMGEMKKSMNYWCW</sequence>
<accession>A0A5B7M119</accession>
<feature type="transmembrane region" description="Helical" evidence="1">
    <location>
        <begin position="7"/>
        <end position="29"/>
    </location>
</feature>
<reference evidence="2" key="2">
    <citation type="journal article" date="2019" name="Mitochondrial DNA Part B Resour">
        <title>The complete mitochondrial genome sequence of Neoscona multiplicans (Chamberlin, 1924) (Araneae: Araneidae).</title>
        <authorList>
            <person name="Xu K."/>
            <person name="Yang W."/>
            <person name="Yang D."/>
            <person name="Li C."/>
        </authorList>
    </citation>
    <scope>NUCLEOTIDE SEQUENCE</scope>
</reference>
<proteinExistence type="predicted"/>
<keyword evidence="1" id="KW-0472">Membrane</keyword>
<dbReference type="RefSeq" id="YP_009689581.1">
    <property type="nucleotide sequence ID" value="NC_044653.1"/>
</dbReference>
<keyword evidence="2" id="KW-0496">Mitochondrion</keyword>
<keyword evidence="1" id="KW-0812">Transmembrane</keyword>
<organism evidence="2">
    <name type="scientific">Neoscona multiplicans</name>
    <dbReference type="NCBI Taxonomy" id="1112442"/>
    <lineage>
        <taxon>Eukaryota</taxon>
        <taxon>Metazoa</taxon>
        <taxon>Ecdysozoa</taxon>
        <taxon>Arthropoda</taxon>
        <taxon>Chelicerata</taxon>
        <taxon>Arachnida</taxon>
        <taxon>Araneae</taxon>
        <taxon>Araneomorphae</taxon>
        <taxon>Entelegynae</taxon>
        <taxon>Araneoidea</taxon>
        <taxon>Araneidae</taxon>
        <taxon>Neoscona</taxon>
    </lineage>
</organism>